<feature type="transmembrane region" description="Helical" evidence="6">
    <location>
        <begin position="21"/>
        <end position="42"/>
    </location>
</feature>
<dbReference type="SUPFAM" id="SSF48452">
    <property type="entry name" value="TPR-like"/>
    <property type="match status" value="1"/>
</dbReference>
<comment type="caution">
    <text evidence="8">The sequence shown here is derived from an EMBL/GenBank/DDBJ whole genome shotgun (WGS) entry which is preliminary data.</text>
</comment>
<feature type="transmembrane region" description="Helical" evidence="6">
    <location>
        <begin position="302"/>
        <end position="323"/>
    </location>
</feature>
<evidence type="ECO:0000313" key="9">
    <source>
        <dbReference type="Proteomes" id="UP001589776"/>
    </source>
</evidence>
<dbReference type="InterPro" id="IPR051533">
    <property type="entry name" value="WaaL-like"/>
</dbReference>
<feature type="transmembrane region" description="Helical" evidence="6">
    <location>
        <begin position="501"/>
        <end position="519"/>
    </location>
</feature>
<sequence>MQTSTYKELRAKMNVEEGKGAFLRWIFLGFTICFLAVAPFYQGLFFSARVEFAPFRKLDYDLPMYIALMITFVVLGLIGIYLFSKWSIRDYRDFALISIGFIPLVYFISFLHAPASAQMASQSIYVQFMIAAFFMLGMLLSEHERASAVIQQAIMAAGYVIVMFGLLVWYGNIDSPGVIIEDSNGLRLTSVFTYANSYAGMLIAIILGSAYLSARYRKWPFVAIHALFLVPAILSLILTLSRGGLILLPVIFILILPLIPLAKQMTMLFNLLAAAAGSILISSFSTSYGIQLQDSFSLDISLRAWGILCVASVVSALCIVMFGRWVSPLITAFIEKKKLKYGNLYFPILIMLAGAGGFLLVSNSGIVGRLLPPSISQRIASINLQQHSVQERFVFYKDALKILQEYPLLGAGGGAWASLYQKFQDYGYSSRQAHNYIIQTLTDVGIVGALLIFILILGIYVAFVRNAMRNWNTEQSGRSMVYFIVGSAILVHSWMDFDMSYMYLSCLVFLCLGGMLSGITVKPIPSGASSKPFQIVKWAYPSILIVISLMLFIQSAILLQGNMNIRQVQEQLKQGNVNLSEVIPALDSAISANPNIAEYRLIKINLLLTAFNQLKDKRYIQQAVDAVQALKRKEPFDKEAAEYEYLLAVGNQDEQQALEAASRAMVNNPWNMTWYARMISLNVSLGEKAQAEGKAADSQKYGDDALSVYDQILANQKHLETVPKSIAVPPFAVSSDIYVNIGGILYKRGEYRLAEETLQKGLTADLSQDGNQKQLALLYLASKRRQGQDDAALYDKLIAIDAEAGTKLNGLLEGM</sequence>
<feature type="domain" description="O-antigen ligase-related" evidence="7">
    <location>
        <begin position="228"/>
        <end position="453"/>
    </location>
</feature>
<evidence type="ECO:0000313" key="8">
    <source>
        <dbReference type="EMBL" id="MFC0214060.1"/>
    </source>
</evidence>
<dbReference type="GO" id="GO:0016874">
    <property type="term" value="F:ligase activity"/>
    <property type="evidence" value="ECO:0007669"/>
    <property type="project" value="UniProtKB-KW"/>
</dbReference>
<organism evidence="8 9">
    <name type="scientific">Paenibacillus chartarius</name>
    <dbReference type="NCBI Taxonomy" id="747481"/>
    <lineage>
        <taxon>Bacteria</taxon>
        <taxon>Bacillati</taxon>
        <taxon>Bacillota</taxon>
        <taxon>Bacilli</taxon>
        <taxon>Bacillales</taxon>
        <taxon>Paenibacillaceae</taxon>
        <taxon>Paenibacillus</taxon>
    </lineage>
</organism>
<feature type="transmembrane region" description="Helical" evidence="6">
    <location>
        <begin position="539"/>
        <end position="559"/>
    </location>
</feature>
<protein>
    <submittedName>
        <fullName evidence="8">O-antigen ligase family protein</fullName>
    </submittedName>
</protein>
<dbReference type="EMBL" id="JBHLWN010000068">
    <property type="protein sequence ID" value="MFC0214060.1"/>
    <property type="molecule type" value="Genomic_DNA"/>
</dbReference>
<reference evidence="8 9" key="1">
    <citation type="submission" date="2024-09" db="EMBL/GenBank/DDBJ databases">
        <authorList>
            <person name="Sun Q."/>
            <person name="Mori K."/>
        </authorList>
    </citation>
    <scope>NUCLEOTIDE SEQUENCE [LARGE SCALE GENOMIC DNA]</scope>
    <source>
        <strain evidence="8 9">CCM 7759</strain>
    </source>
</reference>
<evidence type="ECO:0000256" key="3">
    <source>
        <dbReference type="ARBA" id="ARBA00022989"/>
    </source>
</evidence>
<feature type="transmembrane region" description="Helical" evidence="6">
    <location>
        <begin position="191"/>
        <end position="212"/>
    </location>
</feature>
<dbReference type="InterPro" id="IPR007016">
    <property type="entry name" value="O-antigen_ligase-rel_domated"/>
</dbReference>
<feature type="transmembrane region" description="Helical" evidence="6">
    <location>
        <begin position="62"/>
        <end position="82"/>
    </location>
</feature>
<feature type="transmembrane region" description="Helical" evidence="6">
    <location>
        <begin position="244"/>
        <end position="262"/>
    </location>
</feature>
<keyword evidence="3 6" id="KW-1133">Transmembrane helix</keyword>
<dbReference type="RefSeq" id="WP_377471397.1">
    <property type="nucleotide sequence ID" value="NZ_JBHLWN010000068.1"/>
</dbReference>
<gene>
    <name evidence="8" type="ORF">ACFFK0_16660</name>
</gene>
<keyword evidence="4 6" id="KW-0472">Membrane</keyword>
<keyword evidence="5" id="KW-0802">TPR repeat</keyword>
<proteinExistence type="predicted"/>
<accession>A0ABV6DN36</accession>
<feature type="transmembrane region" description="Helical" evidence="6">
    <location>
        <begin position="219"/>
        <end position="238"/>
    </location>
</feature>
<dbReference type="Pfam" id="PF04932">
    <property type="entry name" value="Wzy_C"/>
    <property type="match status" value="1"/>
</dbReference>
<feature type="transmembrane region" description="Helical" evidence="6">
    <location>
        <begin position="94"/>
        <end position="112"/>
    </location>
</feature>
<keyword evidence="9" id="KW-1185">Reference proteome</keyword>
<feature type="transmembrane region" description="Helical" evidence="6">
    <location>
        <begin position="444"/>
        <end position="464"/>
    </location>
</feature>
<feature type="transmembrane region" description="Helical" evidence="6">
    <location>
        <begin position="344"/>
        <end position="366"/>
    </location>
</feature>
<evidence type="ECO:0000256" key="2">
    <source>
        <dbReference type="ARBA" id="ARBA00022692"/>
    </source>
</evidence>
<feature type="repeat" description="TPR" evidence="5">
    <location>
        <begin position="735"/>
        <end position="768"/>
    </location>
</feature>
<dbReference type="PROSITE" id="PS50005">
    <property type="entry name" value="TPR"/>
    <property type="match status" value="1"/>
</dbReference>
<dbReference type="InterPro" id="IPR019734">
    <property type="entry name" value="TPR_rpt"/>
</dbReference>
<evidence type="ECO:0000256" key="1">
    <source>
        <dbReference type="ARBA" id="ARBA00004141"/>
    </source>
</evidence>
<feature type="transmembrane region" description="Helical" evidence="6">
    <location>
        <begin position="476"/>
        <end position="495"/>
    </location>
</feature>
<dbReference type="InterPro" id="IPR011990">
    <property type="entry name" value="TPR-like_helical_dom_sf"/>
</dbReference>
<dbReference type="PANTHER" id="PTHR37422:SF13">
    <property type="entry name" value="LIPOPOLYSACCHARIDE BIOSYNTHESIS PROTEIN PA4999-RELATED"/>
    <property type="match status" value="1"/>
</dbReference>
<feature type="transmembrane region" description="Helical" evidence="6">
    <location>
        <begin position="269"/>
        <end position="290"/>
    </location>
</feature>
<keyword evidence="8" id="KW-0436">Ligase</keyword>
<feature type="transmembrane region" description="Helical" evidence="6">
    <location>
        <begin position="153"/>
        <end position="171"/>
    </location>
</feature>
<keyword evidence="2 6" id="KW-0812">Transmembrane</keyword>
<name>A0ABV6DN36_9BACL</name>
<dbReference type="Gene3D" id="1.25.40.10">
    <property type="entry name" value="Tetratricopeptide repeat domain"/>
    <property type="match status" value="1"/>
</dbReference>
<evidence type="ECO:0000256" key="5">
    <source>
        <dbReference type="PROSITE-ProRule" id="PRU00339"/>
    </source>
</evidence>
<evidence type="ECO:0000256" key="6">
    <source>
        <dbReference type="SAM" id="Phobius"/>
    </source>
</evidence>
<comment type="subcellular location">
    <subcellularLocation>
        <location evidence="1">Membrane</location>
        <topology evidence="1">Multi-pass membrane protein</topology>
    </subcellularLocation>
</comment>
<feature type="transmembrane region" description="Helical" evidence="6">
    <location>
        <begin position="124"/>
        <end position="141"/>
    </location>
</feature>
<dbReference type="PANTHER" id="PTHR37422">
    <property type="entry name" value="TEICHURONIC ACID BIOSYNTHESIS PROTEIN TUAE"/>
    <property type="match status" value="1"/>
</dbReference>
<dbReference type="Proteomes" id="UP001589776">
    <property type="component" value="Unassembled WGS sequence"/>
</dbReference>
<evidence type="ECO:0000259" key="7">
    <source>
        <dbReference type="Pfam" id="PF04932"/>
    </source>
</evidence>
<evidence type="ECO:0000256" key="4">
    <source>
        <dbReference type="ARBA" id="ARBA00023136"/>
    </source>
</evidence>